<gene>
    <name evidence="1" type="ORF">ACFTOW_16695</name>
</gene>
<dbReference type="RefSeq" id="WP_379917789.1">
    <property type="nucleotide sequence ID" value="NZ_JBHUDD010000151.1"/>
</dbReference>
<organism evidence="1 2">
    <name type="scientific">Lacimonas salitolerans</name>
    <dbReference type="NCBI Taxonomy" id="1323750"/>
    <lineage>
        <taxon>Bacteria</taxon>
        <taxon>Pseudomonadati</taxon>
        <taxon>Pseudomonadota</taxon>
        <taxon>Alphaproteobacteria</taxon>
        <taxon>Rhodobacterales</taxon>
        <taxon>Paracoccaceae</taxon>
        <taxon>Lacimonas</taxon>
    </lineage>
</organism>
<sequence length="76" mass="9057">MSLSAVYLQHRVQLLERHVSALVQMMKQRHADDAHDLGDLERIWRAEVEEMHASMLRGDRSYFDHRKWSVSKRRGV</sequence>
<proteinExistence type="predicted"/>
<comment type="caution">
    <text evidence="1">The sequence shown here is derived from an EMBL/GenBank/DDBJ whole genome shotgun (WGS) entry which is preliminary data.</text>
</comment>
<evidence type="ECO:0000313" key="2">
    <source>
        <dbReference type="Proteomes" id="UP001597186"/>
    </source>
</evidence>
<name>A0ABW4ELG1_9RHOB</name>
<dbReference type="EMBL" id="JBHUDD010000151">
    <property type="protein sequence ID" value="MFD1511021.1"/>
    <property type="molecule type" value="Genomic_DNA"/>
</dbReference>
<dbReference type="Proteomes" id="UP001597186">
    <property type="component" value="Unassembled WGS sequence"/>
</dbReference>
<reference evidence="2" key="1">
    <citation type="journal article" date="2019" name="Int. J. Syst. Evol. Microbiol.">
        <title>The Global Catalogue of Microorganisms (GCM) 10K type strain sequencing project: providing services to taxonomists for standard genome sequencing and annotation.</title>
        <authorList>
            <consortium name="The Broad Institute Genomics Platform"/>
            <consortium name="The Broad Institute Genome Sequencing Center for Infectious Disease"/>
            <person name="Wu L."/>
            <person name="Ma J."/>
        </authorList>
    </citation>
    <scope>NUCLEOTIDE SEQUENCE [LARGE SCALE GENOMIC DNA]</scope>
    <source>
        <strain evidence="2">CGMCC 1.12477</strain>
    </source>
</reference>
<keyword evidence="2" id="KW-1185">Reference proteome</keyword>
<accession>A0ABW4ELG1</accession>
<protein>
    <submittedName>
        <fullName evidence="1">Uncharacterized protein</fullName>
    </submittedName>
</protein>
<evidence type="ECO:0000313" key="1">
    <source>
        <dbReference type="EMBL" id="MFD1511021.1"/>
    </source>
</evidence>